<accession>A0A2S9YHU8</accession>
<keyword evidence="3" id="KW-1003">Cell membrane</keyword>
<keyword evidence="4" id="KW-0997">Cell inner membrane</keyword>
<comment type="similarity">
    <text evidence="8">Belongs to the TsuA/YedE (TC 9.B.102) family.</text>
</comment>
<dbReference type="InterPro" id="IPR007272">
    <property type="entry name" value="Sulf_transp_TsuA/YedE"/>
</dbReference>
<keyword evidence="6 9" id="KW-1133">Transmembrane helix</keyword>
<feature type="transmembrane region" description="Helical" evidence="9">
    <location>
        <begin position="50"/>
        <end position="68"/>
    </location>
</feature>
<comment type="caution">
    <text evidence="10">The sequence shown here is derived from an EMBL/GenBank/DDBJ whole genome shotgun (WGS) entry which is preliminary data.</text>
</comment>
<organism evidence="10 11">
    <name type="scientific">Enhygromyxa salina</name>
    <dbReference type="NCBI Taxonomy" id="215803"/>
    <lineage>
        <taxon>Bacteria</taxon>
        <taxon>Pseudomonadati</taxon>
        <taxon>Myxococcota</taxon>
        <taxon>Polyangia</taxon>
        <taxon>Nannocystales</taxon>
        <taxon>Nannocystaceae</taxon>
        <taxon>Enhygromyxa</taxon>
    </lineage>
</organism>
<keyword evidence="11" id="KW-1185">Reference proteome</keyword>
<evidence type="ECO:0000256" key="7">
    <source>
        <dbReference type="ARBA" id="ARBA00023136"/>
    </source>
</evidence>
<evidence type="ECO:0000256" key="9">
    <source>
        <dbReference type="SAM" id="Phobius"/>
    </source>
</evidence>
<dbReference type="PANTHER" id="PTHR30574">
    <property type="entry name" value="INNER MEMBRANE PROTEIN YEDE"/>
    <property type="match status" value="1"/>
</dbReference>
<dbReference type="OrthoDB" id="9814020at2"/>
<name>A0A2S9YHU8_9BACT</name>
<evidence type="ECO:0000256" key="5">
    <source>
        <dbReference type="ARBA" id="ARBA00022692"/>
    </source>
</evidence>
<keyword evidence="7 9" id="KW-0472">Membrane</keyword>
<comment type="subcellular location">
    <subcellularLocation>
        <location evidence="1">Cell inner membrane</location>
        <topology evidence="1">Multi-pass membrane protein</topology>
    </subcellularLocation>
</comment>
<evidence type="ECO:0000256" key="2">
    <source>
        <dbReference type="ARBA" id="ARBA00022448"/>
    </source>
</evidence>
<dbReference type="PANTHER" id="PTHR30574:SF1">
    <property type="entry name" value="SULPHUR TRANSPORT DOMAIN-CONTAINING PROTEIN"/>
    <property type="match status" value="1"/>
</dbReference>
<gene>
    <name evidence="10" type="ORF">ENSA5_05970</name>
</gene>
<dbReference type="Proteomes" id="UP000237968">
    <property type="component" value="Unassembled WGS sequence"/>
</dbReference>
<dbReference type="RefSeq" id="WP_106390058.1">
    <property type="nucleotide sequence ID" value="NZ_PVNK01000030.1"/>
</dbReference>
<evidence type="ECO:0000256" key="4">
    <source>
        <dbReference type="ARBA" id="ARBA00022519"/>
    </source>
</evidence>
<evidence type="ECO:0000256" key="6">
    <source>
        <dbReference type="ARBA" id="ARBA00022989"/>
    </source>
</evidence>
<dbReference type="EMBL" id="PVNK01000030">
    <property type="protein sequence ID" value="PRQ04683.1"/>
    <property type="molecule type" value="Genomic_DNA"/>
</dbReference>
<evidence type="ECO:0000256" key="3">
    <source>
        <dbReference type="ARBA" id="ARBA00022475"/>
    </source>
</evidence>
<feature type="transmembrane region" description="Helical" evidence="9">
    <location>
        <begin position="80"/>
        <end position="97"/>
    </location>
</feature>
<keyword evidence="2" id="KW-0813">Transport</keyword>
<reference evidence="10 11" key="1">
    <citation type="submission" date="2018-03" db="EMBL/GenBank/DDBJ databases">
        <title>Draft Genome Sequences of the Obligatory Marine Myxobacteria Enhygromyxa salina SWB005.</title>
        <authorList>
            <person name="Poehlein A."/>
            <person name="Moghaddam J.A."/>
            <person name="Harms H."/>
            <person name="Alanjari M."/>
            <person name="Koenig G.M."/>
            <person name="Daniel R."/>
            <person name="Schaeberle T.F."/>
        </authorList>
    </citation>
    <scope>NUCLEOTIDE SEQUENCE [LARGE SCALE GENOMIC DNA]</scope>
    <source>
        <strain evidence="10 11">SWB005</strain>
    </source>
</reference>
<sequence>MITEFTPIQSTLGGLMIGLAAAAMLGLNGRIAGISGILGGFLDGSEGRGWRGMFVLGMLLGGLGLVLVSPESIPGAATDSLPLLAVAGLLVGFGTRIGGGCTSGHGVCGISRLSTRSLTATAIFMGAAMATVGLARHVVGGVG</sequence>
<feature type="transmembrane region" description="Helical" evidence="9">
    <location>
        <begin position="118"/>
        <end position="139"/>
    </location>
</feature>
<proteinExistence type="inferred from homology"/>
<evidence type="ECO:0000256" key="8">
    <source>
        <dbReference type="ARBA" id="ARBA00035655"/>
    </source>
</evidence>
<evidence type="ECO:0000313" key="11">
    <source>
        <dbReference type="Proteomes" id="UP000237968"/>
    </source>
</evidence>
<keyword evidence="5 9" id="KW-0812">Transmembrane</keyword>
<evidence type="ECO:0000256" key="1">
    <source>
        <dbReference type="ARBA" id="ARBA00004429"/>
    </source>
</evidence>
<evidence type="ECO:0008006" key="12">
    <source>
        <dbReference type="Google" id="ProtNLM"/>
    </source>
</evidence>
<dbReference type="AlphaFoldDB" id="A0A2S9YHU8"/>
<protein>
    <recommendedName>
        <fullName evidence="12">YeeE/YedE family protein</fullName>
    </recommendedName>
</protein>
<evidence type="ECO:0000313" key="10">
    <source>
        <dbReference type="EMBL" id="PRQ04683.1"/>
    </source>
</evidence>
<feature type="transmembrane region" description="Helical" evidence="9">
    <location>
        <begin position="12"/>
        <end position="38"/>
    </location>
</feature>
<dbReference type="GO" id="GO:0005886">
    <property type="term" value="C:plasma membrane"/>
    <property type="evidence" value="ECO:0007669"/>
    <property type="project" value="UniProtKB-SubCell"/>
</dbReference>